<dbReference type="Pfam" id="PF26343">
    <property type="entry name" value="VapC50_C"/>
    <property type="match status" value="1"/>
</dbReference>
<feature type="domain" description="PIN" evidence="1">
    <location>
        <begin position="13"/>
        <end position="119"/>
    </location>
</feature>
<name>T2JI94_CROWT</name>
<proteinExistence type="predicted"/>
<evidence type="ECO:0000313" key="4">
    <source>
        <dbReference type="Proteomes" id="UP000018130"/>
    </source>
</evidence>
<dbReference type="InterPro" id="IPR002716">
    <property type="entry name" value="PIN_dom"/>
</dbReference>
<comment type="caution">
    <text evidence="3">The sequence shown here is derived from an EMBL/GenBank/DDBJ whole genome shotgun (WGS) entry which is preliminary data.</text>
</comment>
<dbReference type="EMBL" id="CAQN01000212">
    <property type="protein sequence ID" value="CCQ65548.1"/>
    <property type="molecule type" value="Genomic_DNA"/>
</dbReference>
<accession>T2JI94</accession>
<evidence type="ECO:0000259" key="1">
    <source>
        <dbReference type="Pfam" id="PF13470"/>
    </source>
</evidence>
<dbReference type="InterPro" id="IPR058652">
    <property type="entry name" value="VapC50_C"/>
</dbReference>
<dbReference type="AlphaFoldDB" id="T2JI94"/>
<dbReference type="InterPro" id="IPR029060">
    <property type="entry name" value="PIN-like_dom_sf"/>
</dbReference>
<evidence type="ECO:0000313" key="3">
    <source>
        <dbReference type="EMBL" id="CCQ65548.1"/>
    </source>
</evidence>
<reference evidence="3 4" key="2">
    <citation type="submission" date="2013-09" db="EMBL/GenBank/DDBJ databases">
        <title>Whole genome comparison of six Crocosphaera watsonii strains with differing phenotypes.</title>
        <authorList>
            <person name="Bench S.R."/>
            <person name="Heller P."/>
            <person name="Frank I."/>
            <person name="Arciniega M."/>
            <person name="Shilova I.N."/>
            <person name="Zehr J.P."/>
        </authorList>
    </citation>
    <scope>NUCLEOTIDE SEQUENCE [LARGE SCALE GENOMIC DNA]</scope>
    <source>
        <strain evidence="3 4">WH 0402</strain>
    </source>
</reference>
<gene>
    <name evidence="3" type="ORF">CWATWH0402_4130</name>
</gene>
<dbReference type="SUPFAM" id="SSF88723">
    <property type="entry name" value="PIN domain-like"/>
    <property type="match status" value="1"/>
</dbReference>
<reference evidence="3 4" key="1">
    <citation type="submission" date="2013-01" db="EMBL/GenBank/DDBJ databases">
        <authorList>
            <person name="Bench S."/>
        </authorList>
    </citation>
    <scope>NUCLEOTIDE SEQUENCE [LARGE SCALE GENOMIC DNA]</scope>
    <source>
        <strain evidence="3 4">WH 0402</strain>
    </source>
</reference>
<protein>
    <submittedName>
        <fullName evidence="3">Uncharacterized protein</fullName>
    </submittedName>
</protein>
<organism evidence="3 4">
    <name type="scientific">Crocosphaera watsonii WH 0402</name>
    <dbReference type="NCBI Taxonomy" id="1284629"/>
    <lineage>
        <taxon>Bacteria</taxon>
        <taxon>Bacillati</taxon>
        <taxon>Cyanobacteriota</taxon>
        <taxon>Cyanophyceae</taxon>
        <taxon>Oscillatoriophycideae</taxon>
        <taxon>Chroococcales</taxon>
        <taxon>Aphanothecaceae</taxon>
        <taxon>Crocosphaera</taxon>
    </lineage>
</organism>
<sequence>MRELLKIVSQLIVVYDACVLYPAPLRDLLMWLALSDLFQAKWTDRIHQEWISNVLKNRPDLTLNQLNRTKSLMNFHVRDALVNNYEDLIPSLTLPDPNDRHILATAIKAKASLIITFNLKDFPFSILRNYQVEAITPDEFILELIDIDEKAVIQAATQQKNTLKNPPFTLEQYLESLTKQNLIETAKLLKNLLDN</sequence>
<dbReference type="Pfam" id="PF13470">
    <property type="entry name" value="PIN_3"/>
    <property type="match status" value="1"/>
</dbReference>
<dbReference type="Proteomes" id="UP000018130">
    <property type="component" value="Unassembled WGS sequence"/>
</dbReference>
<feature type="domain" description="VapC50 C-terminal" evidence="2">
    <location>
        <begin position="137"/>
        <end position="190"/>
    </location>
</feature>
<evidence type="ECO:0000259" key="2">
    <source>
        <dbReference type="Pfam" id="PF26343"/>
    </source>
</evidence>